<reference evidence="2" key="1">
    <citation type="submission" date="2020-01" db="EMBL/GenBank/DDBJ databases">
        <title>Insect and environment-associated Actinomycetes.</title>
        <authorList>
            <person name="Currrie C."/>
            <person name="Chevrette M."/>
            <person name="Carlson C."/>
            <person name="Stubbendieck R."/>
            <person name="Wendt-Pienkowski E."/>
        </authorList>
    </citation>
    <scope>NUCLEOTIDE SEQUENCE</scope>
    <source>
        <strain evidence="2">SID7499</strain>
    </source>
</reference>
<accession>A0A6G3WN68</accession>
<dbReference type="EMBL" id="JAAGMN010001114">
    <property type="protein sequence ID" value="NEE06904.1"/>
    <property type="molecule type" value="Genomic_DNA"/>
</dbReference>
<comment type="caution">
    <text evidence="2">The sequence shown here is derived from an EMBL/GenBank/DDBJ whole genome shotgun (WGS) entry which is preliminary data.</text>
</comment>
<name>A0A6G3WN68_9ACTN</name>
<gene>
    <name evidence="2" type="ORF">G3M58_10650</name>
</gene>
<proteinExistence type="predicted"/>
<feature type="compositionally biased region" description="Basic and acidic residues" evidence="1">
    <location>
        <begin position="20"/>
        <end position="30"/>
    </location>
</feature>
<evidence type="ECO:0000313" key="2">
    <source>
        <dbReference type="EMBL" id="NEE06904.1"/>
    </source>
</evidence>
<dbReference type="AlphaFoldDB" id="A0A6G3WN68"/>
<sequence length="114" mass="12887">MSTSYDEVMVSLGLEPSTPRAERGRVEHEHGDHRRYVQGCRCGECREAFRIYHVAWRAKQRSKPSGADRAGHGKPSTYRNYGCRCDECRAANSADVAAYRARRRERAAKGGEGR</sequence>
<feature type="region of interest" description="Disordered" evidence="1">
    <location>
        <begin position="1"/>
        <end position="30"/>
    </location>
</feature>
<evidence type="ECO:0000256" key="1">
    <source>
        <dbReference type="SAM" id="MobiDB-lite"/>
    </source>
</evidence>
<protein>
    <submittedName>
        <fullName evidence="2">Uncharacterized protein</fullName>
    </submittedName>
</protein>
<organism evidence="2">
    <name type="scientific">Streptomyces sp. SID7499</name>
    <dbReference type="NCBI Taxonomy" id="2706086"/>
    <lineage>
        <taxon>Bacteria</taxon>
        <taxon>Bacillati</taxon>
        <taxon>Actinomycetota</taxon>
        <taxon>Actinomycetes</taxon>
        <taxon>Kitasatosporales</taxon>
        <taxon>Streptomycetaceae</taxon>
        <taxon>Streptomyces</taxon>
    </lineage>
</organism>